<dbReference type="Proteomes" id="UP001221757">
    <property type="component" value="Unassembled WGS sequence"/>
</dbReference>
<dbReference type="InterPro" id="IPR037056">
    <property type="entry name" value="RNase_H1_N_sf"/>
</dbReference>
<comment type="caution">
    <text evidence="3">The sequence shown here is derived from an EMBL/GenBank/DDBJ whole genome shotgun (WGS) entry which is preliminary data.</text>
</comment>
<dbReference type="EMBL" id="JARKIE010000016">
    <property type="protein sequence ID" value="KAJ7701960.1"/>
    <property type="molecule type" value="Genomic_DNA"/>
</dbReference>
<keyword evidence="4" id="KW-1185">Reference proteome</keyword>
<dbReference type="Pfam" id="PF01693">
    <property type="entry name" value="Cauli_VI"/>
    <property type="match status" value="1"/>
</dbReference>
<dbReference type="Gene3D" id="3.40.970.10">
    <property type="entry name" value="Ribonuclease H1, N-terminal domain"/>
    <property type="match status" value="1"/>
</dbReference>
<organism evidence="3 4">
    <name type="scientific">Mycena rosella</name>
    <name type="common">Pink bonnet</name>
    <name type="synonym">Agaricus rosellus</name>
    <dbReference type="NCBI Taxonomy" id="1033263"/>
    <lineage>
        <taxon>Eukaryota</taxon>
        <taxon>Fungi</taxon>
        <taxon>Dikarya</taxon>
        <taxon>Basidiomycota</taxon>
        <taxon>Agaricomycotina</taxon>
        <taxon>Agaricomycetes</taxon>
        <taxon>Agaricomycetidae</taxon>
        <taxon>Agaricales</taxon>
        <taxon>Marasmiineae</taxon>
        <taxon>Mycenaceae</taxon>
        <taxon>Mycena</taxon>
    </lineage>
</organism>
<evidence type="ECO:0000313" key="4">
    <source>
        <dbReference type="Proteomes" id="UP001221757"/>
    </source>
</evidence>
<reference evidence="3" key="1">
    <citation type="submission" date="2023-03" db="EMBL/GenBank/DDBJ databases">
        <title>Massive genome expansion in bonnet fungi (Mycena s.s.) driven by repeated elements and novel gene families across ecological guilds.</title>
        <authorList>
            <consortium name="Lawrence Berkeley National Laboratory"/>
            <person name="Harder C.B."/>
            <person name="Miyauchi S."/>
            <person name="Viragh M."/>
            <person name="Kuo A."/>
            <person name="Thoen E."/>
            <person name="Andreopoulos B."/>
            <person name="Lu D."/>
            <person name="Skrede I."/>
            <person name="Drula E."/>
            <person name="Henrissat B."/>
            <person name="Morin E."/>
            <person name="Kohler A."/>
            <person name="Barry K."/>
            <person name="LaButti K."/>
            <person name="Morin E."/>
            <person name="Salamov A."/>
            <person name="Lipzen A."/>
            <person name="Mereny Z."/>
            <person name="Hegedus B."/>
            <person name="Baldrian P."/>
            <person name="Stursova M."/>
            <person name="Weitz H."/>
            <person name="Taylor A."/>
            <person name="Grigoriev I.V."/>
            <person name="Nagy L.G."/>
            <person name="Martin F."/>
            <person name="Kauserud H."/>
        </authorList>
    </citation>
    <scope>NUCLEOTIDE SEQUENCE</scope>
    <source>
        <strain evidence="3">CBHHK067</strain>
    </source>
</reference>
<feature type="signal peptide" evidence="1">
    <location>
        <begin position="1"/>
        <end position="18"/>
    </location>
</feature>
<dbReference type="SUPFAM" id="SSF55658">
    <property type="entry name" value="L9 N-domain-like"/>
    <property type="match status" value="1"/>
</dbReference>
<name>A0AAD7DY36_MYCRO</name>
<keyword evidence="1" id="KW-0732">Signal</keyword>
<dbReference type="InterPro" id="IPR011320">
    <property type="entry name" value="RNase_H1_N"/>
</dbReference>
<proteinExistence type="predicted"/>
<dbReference type="InterPro" id="IPR009027">
    <property type="entry name" value="Ribosomal_bL9/RNase_H1_N"/>
</dbReference>
<feature type="chain" id="PRO_5041983055" description="Ribonuclease H1 N-terminal domain-containing protein" evidence="1">
    <location>
        <begin position="19"/>
        <end position="458"/>
    </location>
</feature>
<evidence type="ECO:0000313" key="3">
    <source>
        <dbReference type="EMBL" id="KAJ7701960.1"/>
    </source>
</evidence>
<sequence length="458" mass="47768">MVTAALLAMNTAVSAAEAAAVSVVDSPAMTLGLADLAAALQDVVSSAADVGTVVASAFPPALSTPVATTGFVQMTGPWIAGTLYGVVPTAPLTAVPSSNKKWFAITHGKYVGLTKNSAISLNAVNGISSVLSDRAFLGVPLLPPTRLDRGPAPLYAPFQLLFPLAYFMASPPPYVDPQFERLLDALERFDLSNSANLTSSLAFTTPSASSVVPPPVLPRTARSTRTSSILPPVLTGVCIVINHPSSPGILLTGLASSPGFRDEATRATQGVAGGIPQLLTPSRKSQRSKKGAYAVFHGRVLGVYINWAEAKINVNGVPGSLFQGYRCRESAQAAYDYAHARSWTRVCGSLSPSAGPPHMIPALIPAAPIPALPTPVGFLDAPNPLHDAGDVGDSCWYVVYCGITLGVYQSTLECALNTVALSGAVHDSCTTKEMAVLRYQNALQNGRVEVLSHAYQYA</sequence>
<feature type="domain" description="Ribonuclease H1 N-terminal" evidence="2">
    <location>
        <begin position="292"/>
        <end position="333"/>
    </location>
</feature>
<protein>
    <recommendedName>
        <fullName evidence="2">Ribonuclease H1 N-terminal domain-containing protein</fullName>
    </recommendedName>
</protein>
<dbReference type="AlphaFoldDB" id="A0AAD7DY36"/>
<accession>A0AAD7DY36</accession>
<gene>
    <name evidence="3" type="ORF">B0H17DRAFT_1242322</name>
</gene>
<evidence type="ECO:0000256" key="1">
    <source>
        <dbReference type="SAM" id="SignalP"/>
    </source>
</evidence>
<evidence type="ECO:0000259" key="2">
    <source>
        <dbReference type="Pfam" id="PF01693"/>
    </source>
</evidence>